<comment type="caution">
    <text evidence="6">The sequence shown here is derived from an EMBL/GenBank/DDBJ whole genome shotgun (WGS) entry which is preliminary data.</text>
</comment>
<dbReference type="InterPro" id="IPR002804">
    <property type="entry name" value="Archease"/>
</dbReference>
<dbReference type="Gene3D" id="3.55.10.10">
    <property type="entry name" value="Archease domain"/>
    <property type="match status" value="1"/>
</dbReference>
<reference evidence="7" key="1">
    <citation type="journal article" date="2019" name="Int. J. Syst. Evol. Microbiol.">
        <title>The Global Catalogue of Microorganisms (GCM) 10K type strain sequencing project: providing services to taxonomists for standard genome sequencing and annotation.</title>
        <authorList>
            <consortium name="The Broad Institute Genomics Platform"/>
            <consortium name="The Broad Institute Genome Sequencing Center for Infectious Disease"/>
            <person name="Wu L."/>
            <person name="Ma J."/>
        </authorList>
    </citation>
    <scope>NUCLEOTIDE SEQUENCE [LARGE SCALE GENOMIC DNA]</scope>
    <source>
        <strain evidence="7">CCUG 57401</strain>
    </source>
</reference>
<evidence type="ECO:0000256" key="2">
    <source>
        <dbReference type="ARBA" id="ARBA00022694"/>
    </source>
</evidence>
<evidence type="ECO:0000256" key="3">
    <source>
        <dbReference type="ARBA" id="ARBA00022723"/>
    </source>
</evidence>
<keyword evidence="4" id="KW-0106">Calcium</keyword>
<evidence type="ECO:0000256" key="4">
    <source>
        <dbReference type="ARBA" id="ARBA00022837"/>
    </source>
</evidence>
<dbReference type="EMBL" id="JBHSMF010000015">
    <property type="protein sequence ID" value="MFC5500306.1"/>
    <property type="molecule type" value="Genomic_DNA"/>
</dbReference>
<keyword evidence="2" id="KW-0819">tRNA processing</keyword>
<organism evidence="6 7">
    <name type="scientific">Caenimonas terrae</name>
    <dbReference type="NCBI Taxonomy" id="696074"/>
    <lineage>
        <taxon>Bacteria</taxon>
        <taxon>Pseudomonadati</taxon>
        <taxon>Pseudomonadota</taxon>
        <taxon>Betaproteobacteria</taxon>
        <taxon>Burkholderiales</taxon>
        <taxon>Comamonadaceae</taxon>
        <taxon>Caenimonas</taxon>
    </lineage>
</organism>
<dbReference type="SUPFAM" id="SSF69819">
    <property type="entry name" value="MTH1598-like"/>
    <property type="match status" value="1"/>
</dbReference>
<accession>A0ABW0NJY3</accession>
<dbReference type="Proteomes" id="UP001596037">
    <property type="component" value="Unassembled WGS sequence"/>
</dbReference>
<evidence type="ECO:0000259" key="5">
    <source>
        <dbReference type="Pfam" id="PF01951"/>
    </source>
</evidence>
<sequence length="143" mass="15335">MKPAAAPRWEHFDHGADIGVRGIGPTPAAAFEQAALALTAVVTDPQRVAPLAPVSIACQAADLDLLLADWLNALVGAMAVRRMLFGRFEVRLDGARLQATAWGEPTSVQRHQPAVEVKGATYTQLRVARTPEGEWMAQTVVDV</sequence>
<keyword evidence="7" id="KW-1185">Reference proteome</keyword>
<protein>
    <submittedName>
        <fullName evidence="6">Archease</fullName>
    </submittedName>
</protein>
<keyword evidence="3" id="KW-0479">Metal-binding</keyword>
<dbReference type="InterPro" id="IPR023572">
    <property type="entry name" value="Archease_dom"/>
</dbReference>
<comment type="similarity">
    <text evidence="1">Belongs to the archease family.</text>
</comment>
<dbReference type="RefSeq" id="WP_376852558.1">
    <property type="nucleotide sequence ID" value="NZ_JBHSMF010000015.1"/>
</dbReference>
<gene>
    <name evidence="6" type="ORF">ACFPOE_22375</name>
</gene>
<dbReference type="InterPro" id="IPR036820">
    <property type="entry name" value="Archease_dom_sf"/>
</dbReference>
<dbReference type="PANTHER" id="PTHR12682:SF11">
    <property type="entry name" value="PROTEIN ARCHEASE"/>
    <property type="match status" value="1"/>
</dbReference>
<proteinExistence type="inferred from homology"/>
<evidence type="ECO:0000313" key="7">
    <source>
        <dbReference type="Proteomes" id="UP001596037"/>
    </source>
</evidence>
<name>A0ABW0NJY3_9BURK</name>
<dbReference type="PANTHER" id="PTHR12682">
    <property type="entry name" value="ARCHEASE"/>
    <property type="match status" value="1"/>
</dbReference>
<dbReference type="Pfam" id="PF01951">
    <property type="entry name" value="Archease"/>
    <property type="match status" value="1"/>
</dbReference>
<evidence type="ECO:0000256" key="1">
    <source>
        <dbReference type="ARBA" id="ARBA00007963"/>
    </source>
</evidence>
<evidence type="ECO:0000313" key="6">
    <source>
        <dbReference type="EMBL" id="MFC5500306.1"/>
    </source>
</evidence>
<feature type="domain" description="Archease" evidence="5">
    <location>
        <begin position="9"/>
        <end position="143"/>
    </location>
</feature>